<evidence type="ECO:0000256" key="10">
    <source>
        <dbReference type="ARBA" id="ARBA00023167"/>
    </source>
</evidence>
<evidence type="ECO:0000313" key="20">
    <source>
        <dbReference type="EMBL" id="WJW65678.1"/>
    </source>
</evidence>
<comment type="pathway">
    <text evidence="2 16">Amino-acid biosynthesis; L-threonine biosynthesis; L-threonine from L-aspartate: step 3/5.</text>
</comment>
<feature type="active site" description="Proton donor" evidence="14">
    <location>
        <position position="245"/>
    </location>
</feature>
<gene>
    <name evidence="19" type="ORF">HXX08_10560</name>
    <name evidence="20" type="ORF">OZ401_001456</name>
</gene>
<evidence type="ECO:0000256" key="4">
    <source>
        <dbReference type="ARBA" id="ARBA00006753"/>
    </source>
</evidence>
<proteinExistence type="inferred from homology"/>
<name>A0A8T7LZ79_9CHLR</name>
<evidence type="ECO:0000256" key="9">
    <source>
        <dbReference type="ARBA" id="ARBA00023002"/>
    </source>
</evidence>
<accession>A0A8T7LZ79</accession>
<dbReference type="GO" id="GO:0009089">
    <property type="term" value="P:lysine biosynthetic process via diaminopimelate"/>
    <property type="evidence" value="ECO:0007669"/>
    <property type="project" value="UniProtKB-ARBA"/>
</dbReference>
<comment type="similarity">
    <text evidence="4 13 17">Belongs to the homoserine dehydrogenase family.</text>
</comment>
<dbReference type="AlphaFoldDB" id="A0A8T7LZ79"/>
<evidence type="ECO:0000256" key="1">
    <source>
        <dbReference type="ARBA" id="ARBA00001920"/>
    </source>
</evidence>
<keyword evidence="9 13" id="KW-0560">Oxidoreductase</keyword>
<dbReference type="FunFam" id="3.30.360.10:FF:000006">
    <property type="entry name" value="Bifunctional aspartokinase/homoserine dehydrogenase"/>
    <property type="match status" value="1"/>
</dbReference>
<dbReference type="SUPFAM" id="SSF55347">
    <property type="entry name" value="Glyceraldehyde-3-phosphate dehydrogenase-like, C-terminal domain"/>
    <property type="match status" value="1"/>
</dbReference>
<organism evidence="19 21">
    <name type="scientific">Candidatus Chlorohelix allophototropha</name>
    <dbReference type="NCBI Taxonomy" id="3003348"/>
    <lineage>
        <taxon>Bacteria</taxon>
        <taxon>Bacillati</taxon>
        <taxon>Chloroflexota</taxon>
        <taxon>Chloroflexia</taxon>
        <taxon>Candidatus Chloroheliales</taxon>
        <taxon>Candidatus Chloroheliaceae</taxon>
        <taxon>Candidatus Chlorohelix</taxon>
    </lineage>
</organism>
<keyword evidence="10 13" id="KW-0486">Methionine biosynthesis</keyword>
<reference evidence="19 21" key="1">
    <citation type="submission" date="2020-06" db="EMBL/GenBank/DDBJ databases">
        <title>Anoxygenic phototrophic Chloroflexota member uses a Type I reaction center.</title>
        <authorList>
            <person name="Tsuji J.M."/>
            <person name="Shaw N.A."/>
            <person name="Nagashima S."/>
            <person name="Venkiteswaran J."/>
            <person name="Schiff S.L."/>
            <person name="Hanada S."/>
            <person name="Tank M."/>
            <person name="Neufeld J.D."/>
        </authorList>
    </citation>
    <scope>NUCLEOTIDE SEQUENCE [LARGE SCALE GENOMIC DNA]</scope>
    <source>
        <strain evidence="19">L227-S17</strain>
    </source>
</reference>
<dbReference type="Proteomes" id="UP001431572">
    <property type="component" value="Chromosome 1"/>
</dbReference>
<sequence length="376" mass="40591">MSKFYEIVQYGMGGVGRALFGLVVQHAPEIKERLGINLRYRAIVDSTHALHIDLNSAMNQQYMQYLWARLKPEVGERISEQTGAVQKPSELSILATELDRIRSEDSAAKLVVVDTSGASDSAMTPVLTSALRQGHCAVLANKRPLCGPIEDFRQMASASGLGMARLRYETTAGAALPVVSTLRMLLDSFDQINEISGCFSGTLGYLATELENGRKYSEIVADAKAQGYTEPDPRDDLGGVDVARKALILARSLGMGIELSEVTVEALYPDSLSSLSVPEFMARLPEVDEYYAGLAAKAAEKGETLRYIAIVSGKGLTVGLQSVPKDSQIGRLRGTDNIVVFKTRRYDPNPMVIQGRGAGPEVTASGVLADIISFGR</sequence>
<dbReference type="EMBL" id="CP128399">
    <property type="protein sequence ID" value="WJW65678.1"/>
    <property type="molecule type" value="Genomic_DNA"/>
</dbReference>
<evidence type="ECO:0000256" key="15">
    <source>
        <dbReference type="PIRSR" id="PIRSR036497-2"/>
    </source>
</evidence>
<evidence type="ECO:0000256" key="2">
    <source>
        <dbReference type="ARBA" id="ARBA00005056"/>
    </source>
</evidence>
<dbReference type="SUPFAM" id="SSF51735">
    <property type="entry name" value="NAD(P)-binding Rossmann-fold domains"/>
    <property type="match status" value="1"/>
</dbReference>
<dbReference type="PANTHER" id="PTHR43070">
    <property type="match status" value="1"/>
</dbReference>
<dbReference type="EC" id="1.1.1.3" evidence="5 13"/>
<evidence type="ECO:0000256" key="16">
    <source>
        <dbReference type="RuleBase" id="RU000579"/>
    </source>
</evidence>
<dbReference type="GO" id="GO:0009090">
    <property type="term" value="P:homoserine biosynthetic process"/>
    <property type="evidence" value="ECO:0007669"/>
    <property type="project" value="UniProtKB-ARBA"/>
</dbReference>
<comment type="catalytic activity">
    <reaction evidence="11">
        <text>L-homoserine + NADP(+) = L-aspartate 4-semialdehyde + NADPH + H(+)</text>
        <dbReference type="Rhea" id="RHEA:15761"/>
        <dbReference type="ChEBI" id="CHEBI:15378"/>
        <dbReference type="ChEBI" id="CHEBI:57476"/>
        <dbReference type="ChEBI" id="CHEBI:57783"/>
        <dbReference type="ChEBI" id="CHEBI:58349"/>
        <dbReference type="ChEBI" id="CHEBI:537519"/>
        <dbReference type="EC" id="1.1.1.3"/>
    </reaction>
    <physiologicalReaction direction="right-to-left" evidence="11">
        <dbReference type="Rhea" id="RHEA:15763"/>
    </physiologicalReaction>
</comment>
<protein>
    <recommendedName>
        <fullName evidence="5 13">Homoserine dehydrogenase</fullName>
        <shortName evidence="13">HDH</shortName>
        <ecNumber evidence="5 13">1.1.1.3</ecNumber>
    </recommendedName>
</protein>
<feature type="domain" description="Homoserine dehydrogenase catalytic" evidence="18">
    <location>
        <begin position="177"/>
        <end position="372"/>
    </location>
</feature>
<dbReference type="Pfam" id="PF00742">
    <property type="entry name" value="Homoserine_dh"/>
    <property type="match status" value="1"/>
</dbReference>
<dbReference type="EMBL" id="JACATZ010000001">
    <property type="protein sequence ID" value="NWJ46307.1"/>
    <property type="molecule type" value="Genomic_DNA"/>
</dbReference>
<evidence type="ECO:0000256" key="8">
    <source>
        <dbReference type="ARBA" id="ARBA00022857"/>
    </source>
</evidence>
<evidence type="ECO:0000313" key="22">
    <source>
        <dbReference type="Proteomes" id="UP001431572"/>
    </source>
</evidence>
<dbReference type="GO" id="GO:0009086">
    <property type="term" value="P:methionine biosynthetic process"/>
    <property type="evidence" value="ECO:0007669"/>
    <property type="project" value="UniProtKB-KW"/>
</dbReference>
<dbReference type="InterPro" id="IPR011147">
    <property type="entry name" value="Bifunc_Aspkin/hSer_DH"/>
</dbReference>
<dbReference type="PIRSF" id="PIRSF036497">
    <property type="entry name" value="HDH_short"/>
    <property type="match status" value="1"/>
</dbReference>
<evidence type="ECO:0000259" key="18">
    <source>
        <dbReference type="Pfam" id="PF00742"/>
    </source>
</evidence>
<dbReference type="Gene3D" id="3.30.360.10">
    <property type="entry name" value="Dihydrodipicolinate Reductase, domain 2"/>
    <property type="match status" value="1"/>
</dbReference>
<dbReference type="InterPro" id="IPR022697">
    <property type="entry name" value="HDH_short"/>
</dbReference>
<dbReference type="InterPro" id="IPR036291">
    <property type="entry name" value="NAD(P)-bd_dom_sf"/>
</dbReference>
<evidence type="ECO:0000256" key="14">
    <source>
        <dbReference type="PIRSR" id="PIRSR036497-1"/>
    </source>
</evidence>
<keyword evidence="8 13" id="KW-0521">NADP</keyword>
<feature type="binding site" evidence="15">
    <location>
        <begin position="11"/>
        <end position="16"/>
    </location>
    <ligand>
        <name>NADP(+)</name>
        <dbReference type="ChEBI" id="CHEBI:58349"/>
    </ligand>
</feature>
<evidence type="ECO:0000256" key="13">
    <source>
        <dbReference type="PIRNR" id="PIRNR036497"/>
    </source>
</evidence>
<dbReference type="RefSeq" id="WP_341467566.1">
    <property type="nucleotide sequence ID" value="NZ_CP128399.1"/>
</dbReference>
<reference evidence="20" key="2">
    <citation type="journal article" date="2024" name="Nature">
        <title>Anoxygenic phototroph of the Chloroflexota uses a type I reaction centre.</title>
        <authorList>
            <person name="Tsuji J.M."/>
            <person name="Shaw N.A."/>
            <person name="Nagashima S."/>
            <person name="Venkiteswaran J.J."/>
            <person name="Schiff S.L."/>
            <person name="Watanabe T."/>
            <person name="Fukui M."/>
            <person name="Hanada S."/>
            <person name="Tank M."/>
            <person name="Neufeld J.D."/>
        </authorList>
    </citation>
    <scope>NUCLEOTIDE SEQUENCE</scope>
    <source>
        <strain evidence="20">L227-S17</strain>
    </source>
</reference>
<dbReference type="GO" id="GO:0009088">
    <property type="term" value="P:threonine biosynthetic process"/>
    <property type="evidence" value="ECO:0007669"/>
    <property type="project" value="UniProtKB-KW"/>
</dbReference>
<comment type="pathway">
    <text evidence="3 16">Amino-acid biosynthesis; L-methionine biosynthesis via de novo pathway; L-homoserine from L-aspartate: step 3/3.</text>
</comment>
<evidence type="ECO:0000313" key="21">
    <source>
        <dbReference type="Proteomes" id="UP000521676"/>
    </source>
</evidence>
<dbReference type="Proteomes" id="UP000521676">
    <property type="component" value="Unassembled WGS sequence"/>
</dbReference>
<evidence type="ECO:0000313" key="19">
    <source>
        <dbReference type="EMBL" id="NWJ46307.1"/>
    </source>
</evidence>
<evidence type="ECO:0000256" key="12">
    <source>
        <dbReference type="ARBA" id="ARBA00049031"/>
    </source>
</evidence>
<dbReference type="GO" id="GO:0004412">
    <property type="term" value="F:homoserine dehydrogenase activity"/>
    <property type="evidence" value="ECO:0007669"/>
    <property type="project" value="UniProtKB-EC"/>
</dbReference>
<evidence type="ECO:0000256" key="6">
    <source>
        <dbReference type="ARBA" id="ARBA00022605"/>
    </source>
</evidence>
<keyword evidence="6 13" id="KW-0028">Amino-acid biosynthesis</keyword>
<dbReference type="PROSITE" id="PS01042">
    <property type="entry name" value="HOMOSER_DHGENASE"/>
    <property type="match status" value="1"/>
</dbReference>
<feature type="binding site" evidence="15">
    <location>
        <position position="230"/>
    </location>
    <ligand>
        <name>L-homoserine</name>
        <dbReference type="ChEBI" id="CHEBI:57476"/>
    </ligand>
</feature>
<keyword evidence="7 13" id="KW-0791">Threonine biosynthesis</keyword>
<keyword evidence="22" id="KW-1185">Reference proteome</keyword>
<comment type="catalytic activity">
    <reaction evidence="12">
        <text>L-homoserine + NAD(+) = L-aspartate 4-semialdehyde + NADH + H(+)</text>
        <dbReference type="Rhea" id="RHEA:15757"/>
        <dbReference type="ChEBI" id="CHEBI:15378"/>
        <dbReference type="ChEBI" id="CHEBI:57476"/>
        <dbReference type="ChEBI" id="CHEBI:57540"/>
        <dbReference type="ChEBI" id="CHEBI:57945"/>
        <dbReference type="ChEBI" id="CHEBI:537519"/>
        <dbReference type="EC" id="1.1.1.3"/>
    </reaction>
    <physiologicalReaction direction="right-to-left" evidence="12">
        <dbReference type="Rhea" id="RHEA:15759"/>
    </physiologicalReaction>
</comment>
<evidence type="ECO:0000256" key="3">
    <source>
        <dbReference type="ARBA" id="ARBA00005062"/>
    </source>
</evidence>
<evidence type="ECO:0000256" key="17">
    <source>
        <dbReference type="RuleBase" id="RU004171"/>
    </source>
</evidence>
<evidence type="ECO:0000256" key="11">
    <source>
        <dbReference type="ARBA" id="ARBA00048841"/>
    </source>
</evidence>
<dbReference type="InterPro" id="IPR019811">
    <property type="entry name" value="HDH_CS"/>
</dbReference>
<feature type="binding site" evidence="15">
    <location>
        <position position="142"/>
    </location>
    <ligand>
        <name>NADPH</name>
        <dbReference type="ChEBI" id="CHEBI:57783"/>
    </ligand>
</feature>
<dbReference type="Gene3D" id="3.40.50.720">
    <property type="entry name" value="NAD(P)-binding Rossmann-like Domain"/>
    <property type="match status" value="1"/>
</dbReference>
<comment type="cofactor">
    <cofactor evidence="1">
        <name>a metal cation</name>
        <dbReference type="ChEBI" id="CHEBI:25213"/>
    </cofactor>
</comment>
<dbReference type="InterPro" id="IPR001342">
    <property type="entry name" value="HDH_cat"/>
</dbReference>
<dbReference type="PANTHER" id="PTHR43070:SF3">
    <property type="entry name" value="HOMOSERINE DEHYDROGENASE"/>
    <property type="match status" value="1"/>
</dbReference>
<evidence type="ECO:0000256" key="7">
    <source>
        <dbReference type="ARBA" id="ARBA00022697"/>
    </source>
</evidence>
<evidence type="ECO:0000256" key="5">
    <source>
        <dbReference type="ARBA" id="ARBA00013213"/>
    </source>
</evidence>